<dbReference type="AlphaFoldDB" id="A0A1I7VVY6"/>
<evidence type="ECO:0000313" key="2">
    <source>
        <dbReference type="EMBL" id="EJD76098.1"/>
    </source>
</evidence>
<reference evidence="4" key="2">
    <citation type="submission" date="2016-11" db="UniProtKB">
        <authorList>
            <consortium name="WormBaseParasite"/>
        </authorList>
    </citation>
    <scope>IDENTIFICATION</scope>
</reference>
<name>A0A1I7VVY6_LOALO</name>
<accession>A0A1I7VVY6</accession>
<dbReference type="CTD" id="31251501"/>
<dbReference type="GeneID" id="31251501"/>
<dbReference type="InParanoid" id="A0A1I7VVY6"/>
<evidence type="ECO:0000313" key="4">
    <source>
        <dbReference type="WBParaSite" id="EN70_6867"/>
    </source>
</evidence>
<dbReference type="OMA" id="MNANHIC"/>
<protein>
    <submittedName>
        <fullName evidence="2 4">Uncharacterized protein</fullName>
    </submittedName>
</protein>
<reference evidence="2 3" key="1">
    <citation type="submission" date="2012-04" db="EMBL/GenBank/DDBJ databases">
        <title>The Genome Sequence of Loa loa.</title>
        <authorList>
            <consortium name="The Broad Institute Genome Sequencing Platform"/>
            <consortium name="Broad Institute Genome Sequencing Center for Infectious Disease"/>
            <person name="Nutman T.B."/>
            <person name="Fink D.L."/>
            <person name="Russ C."/>
            <person name="Young S."/>
            <person name="Zeng Q."/>
            <person name="Gargeya S."/>
            <person name="Alvarado L."/>
            <person name="Berlin A."/>
            <person name="Chapman S.B."/>
            <person name="Chen Z."/>
            <person name="Freedman E."/>
            <person name="Gellesch M."/>
            <person name="Goldberg J."/>
            <person name="Griggs A."/>
            <person name="Gujja S."/>
            <person name="Heilman E.R."/>
            <person name="Heiman D."/>
            <person name="Howarth C."/>
            <person name="Mehta T."/>
            <person name="Neiman D."/>
            <person name="Pearson M."/>
            <person name="Roberts A."/>
            <person name="Saif S."/>
            <person name="Shea T."/>
            <person name="Shenoy N."/>
            <person name="Sisk P."/>
            <person name="Stolte C."/>
            <person name="Sykes S."/>
            <person name="White J."/>
            <person name="Yandava C."/>
            <person name="Haas B."/>
            <person name="Henn M.R."/>
            <person name="Nusbaum C."/>
            <person name="Birren B."/>
        </authorList>
    </citation>
    <scope>NUCLEOTIDE SEQUENCE [LARGE SCALE GENOMIC DNA]</scope>
</reference>
<dbReference type="KEGG" id="loa:LOAG_16874"/>
<keyword evidence="1" id="KW-0175">Coiled coil</keyword>
<dbReference type="Proteomes" id="UP000095285">
    <property type="component" value="Unassembled WGS sequence"/>
</dbReference>
<evidence type="ECO:0000313" key="3">
    <source>
        <dbReference type="Proteomes" id="UP000095285"/>
    </source>
</evidence>
<proteinExistence type="predicted"/>
<dbReference type="WBParaSite" id="EN70_6867">
    <property type="protein sequence ID" value="EN70_6867"/>
    <property type="gene ID" value="EN70_6867"/>
</dbReference>
<dbReference type="OrthoDB" id="5876653at2759"/>
<dbReference type="EMBL" id="JH712090">
    <property type="protein sequence ID" value="EJD76098.1"/>
    <property type="molecule type" value="Genomic_DNA"/>
</dbReference>
<evidence type="ECO:0000256" key="1">
    <source>
        <dbReference type="SAM" id="Coils"/>
    </source>
</evidence>
<organism evidence="3 4">
    <name type="scientific">Loa loa</name>
    <name type="common">Eye worm</name>
    <name type="synonym">Filaria loa</name>
    <dbReference type="NCBI Taxonomy" id="7209"/>
    <lineage>
        <taxon>Eukaryota</taxon>
        <taxon>Metazoa</taxon>
        <taxon>Ecdysozoa</taxon>
        <taxon>Nematoda</taxon>
        <taxon>Chromadorea</taxon>
        <taxon>Rhabditida</taxon>
        <taxon>Spirurina</taxon>
        <taxon>Spiruromorpha</taxon>
        <taxon>Filarioidea</taxon>
        <taxon>Onchocercidae</taxon>
        <taxon>Loa</taxon>
    </lineage>
</organism>
<keyword evidence="3" id="KW-1185">Reference proteome</keyword>
<accession>A0A1S0UL50</accession>
<feature type="coiled-coil region" evidence="1">
    <location>
        <begin position="136"/>
        <end position="167"/>
    </location>
</feature>
<dbReference type="RefSeq" id="XP_020306918.1">
    <property type="nucleotide sequence ID" value="XM_020449529.1"/>
</dbReference>
<sequence length="178" mass="19667">MNANNMCQRHLDLNAQNGITSYDINSLVDDDFEVIGSLSDTLRSVSLETGSEIPLYDIEIGNRNGTIAENCASATTISNKVVDESTPLANNSLNLMSGDDVGRNTDILTQNVIKTSLIDSTDLSVHPYHEDPINIVESIRADYQAAQQSAKQENELLRKACEKKNEQISFFYLSLLRP</sequence>
<gene>
    <name evidence="2 4" type="ORF">LOAG_16874</name>
</gene>